<keyword evidence="5 8" id="KW-0812">Transmembrane</keyword>
<dbReference type="AlphaFoldDB" id="A0A386H3K5"/>
<feature type="transmembrane region" description="Helical" evidence="8">
    <location>
        <begin position="65"/>
        <end position="86"/>
    </location>
</feature>
<comment type="subcellular location">
    <subcellularLocation>
        <location evidence="1">Cell membrane</location>
        <topology evidence="1">Multi-pass membrane protein</topology>
    </subcellularLocation>
</comment>
<keyword evidence="10" id="KW-1185">Reference proteome</keyword>
<evidence type="ECO:0000256" key="3">
    <source>
        <dbReference type="ARBA" id="ARBA00022448"/>
    </source>
</evidence>
<evidence type="ECO:0000256" key="5">
    <source>
        <dbReference type="ARBA" id="ARBA00022692"/>
    </source>
</evidence>
<dbReference type="InterPro" id="IPR002549">
    <property type="entry name" value="AI-2E-like"/>
</dbReference>
<keyword evidence="3" id="KW-0813">Transport</keyword>
<feature type="transmembrane region" description="Helical" evidence="8">
    <location>
        <begin position="206"/>
        <end position="228"/>
    </location>
</feature>
<dbReference type="GO" id="GO:0005886">
    <property type="term" value="C:plasma membrane"/>
    <property type="evidence" value="ECO:0007669"/>
    <property type="project" value="UniProtKB-SubCell"/>
</dbReference>
<dbReference type="PANTHER" id="PTHR21716">
    <property type="entry name" value="TRANSMEMBRANE PROTEIN"/>
    <property type="match status" value="1"/>
</dbReference>
<reference evidence="9 10" key="1">
    <citation type="journal article" date="2019" name="Int. J. Syst. Evol. Microbiol.">
        <title>Clostridium fermenticellae sp. nov., isolated from the mud in a fermentation cellar for the production of the Chinese liquor, baijiu.</title>
        <authorList>
            <person name="Xu P.X."/>
            <person name="Chai L.J."/>
            <person name="Qiu T."/>
            <person name="Zhang X.J."/>
            <person name="Lu Z.M."/>
            <person name="Xiao C."/>
            <person name="Wang S.T."/>
            <person name="Shen C.H."/>
            <person name="Shi J.S."/>
            <person name="Xu Z.H."/>
        </authorList>
    </citation>
    <scope>NUCLEOTIDE SEQUENCE [LARGE SCALE GENOMIC DNA]</scope>
    <source>
        <strain evidence="9 10">JN500901</strain>
    </source>
</reference>
<accession>A0A386H3K5</accession>
<evidence type="ECO:0000313" key="9">
    <source>
        <dbReference type="EMBL" id="AYD40123.1"/>
    </source>
</evidence>
<protein>
    <submittedName>
        <fullName evidence="9">AI-2E family transporter</fullName>
    </submittedName>
</protein>
<evidence type="ECO:0000256" key="8">
    <source>
        <dbReference type="SAM" id="Phobius"/>
    </source>
</evidence>
<dbReference type="OrthoDB" id="9793390at2"/>
<dbReference type="Pfam" id="PF01594">
    <property type="entry name" value="AI-2E_transport"/>
    <property type="match status" value="1"/>
</dbReference>
<evidence type="ECO:0000256" key="7">
    <source>
        <dbReference type="ARBA" id="ARBA00023136"/>
    </source>
</evidence>
<dbReference type="EMBL" id="CP032416">
    <property type="protein sequence ID" value="AYD40123.1"/>
    <property type="molecule type" value="Genomic_DNA"/>
</dbReference>
<dbReference type="RefSeq" id="WP_119971361.1">
    <property type="nucleotide sequence ID" value="NZ_CP032416.1"/>
</dbReference>
<gene>
    <name evidence="9" type="ORF">D4Z93_06170</name>
</gene>
<comment type="similarity">
    <text evidence="2">Belongs to the autoinducer-2 exporter (AI-2E) (TC 2.A.86) family.</text>
</comment>
<keyword evidence="4" id="KW-1003">Cell membrane</keyword>
<feature type="transmembrane region" description="Helical" evidence="8">
    <location>
        <begin position="148"/>
        <end position="170"/>
    </location>
</feature>
<feature type="transmembrane region" description="Helical" evidence="8">
    <location>
        <begin position="302"/>
        <end position="330"/>
    </location>
</feature>
<feature type="transmembrane region" description="Helical" evidence="8">
    <location>
        <begin position="240"/>
        <end position="264"/>
    </location>
</feature>
<sequence>MKVDYKSKKIRYILSALIGLLIIYLLIKSIIIREVVYLVFISFIISYALKPVQKYLEGFGLKSNYSALIIICVLTFIFILGIGILIPSIIREGSNISDAVSGIQNFIDNLYYKIKIISNNPTIYRIMNDLSLKVNHQITLAGSRLFDVILNMGGNLMAFAIIPIISYYFLSDANNINNTALNFFPAKSRNIIKKISLDIDKVLGKYILSQLFLCAIIGAFTFIILMFFKVDFPVILSMYNAFMNIIPYFGPIFGAFPVIFVALIRSPQSALWVTVWLYILQQVEGNILSPKVTGDSVSMHPLMVIILLILGGKIAGFMGMILAIPIGVIIKGIYDNINYYIF</sequence>
<dbReference type="Proteomes" id="UP000266301">
    <property type="component" value="Chromosome"/>
</dbReference>
<dbReference type="GO" id="GO:0055085">
    <property type="term" value="P:transmembrane transport"/>
    <property type="evidence" value="ECO:0007669"/>
    <property type="project" value="TreeGrafter"/>
</dbReference>
<evidence type="ECO:0000256" key="2">
    <source>
        <dbReference type="ARBA" id="ARBA00009773"/>
    </source>
</evidence>
<proteinExistence type="inferred from homology"/>
<dbReference type="KEGG" id="cfer:D4Z93_06170"/>
<name>A0A386H3K5_9CLOT</name>
<dbReference type="PANTHER" id="PTHR21716:SF53">
    <property type="entry name" value="PERMEASE PERM-RELATED"/>
    <property type="match status" value="1"/>
</dbReference>
<evidence type="ECO:0000256" key="4">
    <source>
        <dbReference type="ARBA" id="ARBA00022475"/>
    </source>
</evidence>
<organism evidence="9 10">
    <name type="scientific">Clostridium fermenticellae</name>
    <dbReference type="NCBI Taxonomy" id="2068654"/>
    <lineage>
        <taxon>Bacteria</taxon>
        <taxon>Bacillati</taxon>
        <taxon>Bacillota</taxon>
        <taxon>Clostridia</taxon>
        <taxon>Eubacteriales</taxon>
        <taxon>Clostridiaceae</taxon>
        <taxon>Clostridium</taxon>
    </lineage>
</organism>
<evidence type="ECO:0000313" key="10">
    <source>
        <dbReference type="Proteomes" id="UP000266301"/>
    </source>
</evidence>
<evidence type="ECO:0000256" key="6">
    <source>
        <dbReference type="ARBA" id="ARBA00022989"/>
    </source>
</evidence>
<evidence type="ECO:0000256" key="1">
    <source>
        <dbReference type="ARBA" id="ARBA00004651"/>
    </source>
</evidence>
<feature type="transmembrane region" description="Helical" evidence="8">
    <location>
        <begin position="12"/>
        <end position="45"/>
    </location>
</feature>
<keyword evidence="7 8" id="KW-0472">Membrane</keyword>
<keyword evidence="6 8" id="KW-1133">Transmembrane helix</keyword>